<evidence type="ECO:0008006" key="3">
    <source>
        <dbReference type="Google" id="ProtNLM"/>
    </source>
</evidence>
<dbReference type="EMBL" id="JNSK01000083">
    <property type="protein sequence ID" value="KGA15820.1"/>
    <property type="molecule type" value="Genomic_DNA"/>
</dbReference>
<name>A0A094PVM4_9ZZZZ</name>
<accession>A0A094PVM4</accession>
<evidence type="ECO:0000256" key="1">
    <source>
        <dbReference type="SAM" id="MobiDB-lite"/>
    </source>
</evidence>
<proteinExistence type="predicted"/>
<organism evidence="2">
    <name type="scientific">freshwater metagenome</name>
    <dbReference type="NCBI Taxonomy" id="449393"/>
    <lineage>
        <taxon>unclassified sequences</taxon>
        <taxon>metagenomes</taxon>
        <taxon>ecological metagenomes</taxon>
    </lineage>
</organism>
<dbReference type="AlphaFoldDB" id="A0A094PVM4"/>
<protein>
    <recommendedName>
        <fullName evidence="3">DUF3109 family protein</fullName>
    </recommendedName>
</protein>
<dbReference type="Pfam" id="PF11307">
    <property type="entry name" value="DUF3109"/>
    <property type="match status" value="1"/>
</dbReference>
<feature type="region of interest" description="Disordered" evidence="1">
    <location>
        <begin position="96"/>
        <end position="116"/>
    </location>
</feature>
<evidence type="ECO:0000313" key="2">
    <source>
        <dbReference type="EMBL" id="KGA15820.1"/>
    </source>
</evidence>
<sequence>MPVGSATMSEVKAGFARDWVEFFDPNDEETIFKCDLTWLTSYWTCIYGDGCQGVFKNQPNSGCCTEGAMYTDEDDEARTVKAAAYLTPEMWQYYNEARPKKPGGPLRISEKDEDGERKTRRVEDGCIFLNRKGYEAEGFTGSFGCVLHHVAQRDGKHFADTKPDVCWQLPLRRSFETREYGEREYSVTVIGEYERLAWGDGGDDFDWYCTSNSDAHVGTQPVYISNKYELELLMGKDAYAELARLCDVRMEHIRDAAARSLPLFIIQHPATLAAQKK</sequence>
<comment type="caution">
    <text evidence="2">The sequence shown here is derived from an EMBL/GenBank/DDBJ whole genome shotgun (WGS) entry which is preliminary data.</text>
</comment>
<dbReference type="InterPro" id="IPR021458">
    <property type="entry name" value="Rv0495c"/>
</dbReference>
<reference evidence="2" key="1">
    <citation type="submission" date="2014-05" db="EMBL/GenBank/DDBJ databases">
        <title>Key roles for freshwater Actinobacteria revealed by deep metagenomic sequencing.</title>
        <authorList>
            <person name="Ghai R."/>
            <person name="Mizuno C.M."/>
            <person name="Picazo A."/>
            <person name="Camacho A."/>
            <person name="Rodriguez-Valera F."/>
        </authorList>
    </citation>
    <scope>NUCLEOTIDE SEQUENCE</scope>
</reference>
<gene>
    <name evidence="2" type="ORF">GM50_16210</name>
</gene>